<dbReference type="InterPro" id="IPR029001">
    <property type="entry name" value="ITPase-like_fam"/>
</dbReference>
<dbReference type="InterPro" id="IPR020922">
    <property type="entry name" value="dITP/XTP_pyrophosphatase"/>
</dbReference>
<dbReference type="SUPFAM" id="SSF52972">
    <property type="entry name" value="ITPase-like"/>
    <property type="match status" value="1"/>
</dbReference>
<dbReference type="EMBL" id="NXLY01000006">
    <property type="protein sequence ID" value="TKX34060.1"/>
    <property type="molecule type" value="Genomic_DNA"/>
</dbReference>
<accession>A0ABY2TKJ2</accession>
<name>A0ABY2TKJ2_9BACT</name>
<proteinExistence type="inferred from homology"/>
<keyword evidence="2 7" id="KW-0479">Metal-binding</keyword>
<evidence type="ECO:0000313" key="10">
    <source>
        <dbReference type="Proteomes" id="UP000309584"/>
    </source>
</evidence>
<feature type="binding site" evidence="7">
    <location>
        <begin position="7"/>
        <end position="12"/>
    </location>
    <ligand>
        <name>substrate</name>
    </ligand>
</feature>
<keyword evidence="4 7" id="KW-0378">Hydrolase</keyword>
<evidence type="ECO:0000256" key="2">
    <source>
        <dbReference type="ARBA" id="ARBA00022723"/>
    </source>
</evidence>
<dbReference type="PANTHER" id="PTHR11067:SF9">
    <property type="entry name" value="INOSINE TRIPHOSPHATE PYROPHOSPHATASE"/>
    <property type="match status" value="1"/>
</dbReference>
<evidence type="ECO:0000313" key="9">
    <source>
        <dbReference type="EMBL" id="TKX34060.1"/>
    </source>
</evidence>
<feature type="binding site" evidence="7">
    <location>
        <begin position="154"/>
        <end position="157"/>
    </location>
    <ligand>
        <name>substrate</name>
    </ligand>
</feature>
<evidence type="ECO:0000256" key="7">
    <source>
        <dbReference type="HAMAP-Rule" id="MF_01405"/>
    </source>
</evidence>
<keyword evidence="10" id="KW-1185">Reference proteome</keyword>
<dbReference type="PANTHER" id="PTHR11067">
    <property type="entry name" value="INOSINE TRIPHOSPHATE PYROPHOSPHATASE/HAM1 PROTEIN"/>
    <property type="match status" value="1"/>
</dbReference>
<sequence>MKILLATNNAHKVLEFKDMIKDYSLYSFGDILKPFEIEENGKSFKENALIKARAVFNALNQEQKKDFIVLSDDSGICVDALGGKPGIFSARFSAKGDDKSNREKLLSEMKKLNICESKAHYKAAIALVTLNGEYVTQASMHGKVINKEKGDKGFGYDSLFIPKDFEQTLAELESSQKNKISHRFKAMELALIILEMIKREKER</sequence>
<feature type="binding site" evidence="7">
    <location>
        <position position="73"/>
    </location>
    <ligand>
        <name>Mg(2+)</name>
        <dbReference type="ChEBI" id="CHEBI:18420"/>
    </ligand>
</feature>
<keyword evidence="3 7" id="KW-0547">Nucleotide-binding</keyword>
<comment type="subunit">
    <text evidence="7">Homodimer.</text>
</comment>
<dbReference type="HAMAP" id="MF_01405">
    <property type="entry name" value="Non_canon_purine_NTPase"/>
    <property type="match status" value="1"/>
</dbReference>
<dbReference type="Pfam" id="PF01725">
    <property type="entry name" value="Ham1p_like"/>
    <property type="match status" value="1"/>
</dbReference>
<evidence type="ECO:0000256" key="4">
    <source>
        <dbReference type="ARBA" id="ARBA00022801"/>
    </source>
</evidence>
<evidence type="ECO:0000256" key="6">
    <source>
        <dbReference type="ARBA" id="ARBA00023080"/>
    </source>
</evidence>
<dbReference type="RefSeq" id="WP_137623755.1">
    <property type="nucleotide sequence ID" value="NZ_NXLY01000006.1"/>
</dbReference>
<keyword evidence="5 7" id="KW-0460">Magnesium</keyword>
<comment type="function">
    <text evidence="7">Pyrophosphatase that catalyzes the hydrolysis of nucleoside triphosphates to their monophosphate derivatives, with a high preference for the non-canonical purine nucleotides XTP (xanthosine triphosphate), dITP (deoxyinosine triphosphate) and ITP. Seems to function as a house-cleaning enzyme that removes non-canonical purine nucleotides from the nucleotide pool, thus preventing their incorporation into DNA/RNA and avoiding chromosomal lesions.</text>
</comment>
<keyword evidence="6 7" id="KW-0546">Nucleotide metabolism</keyword>
<feature type="binding site" evidence="7">
    <location>
        <position position="177"/>
    </location>
    <ligand>
        <name>substrate</name>
    </ligand>
</feature>
<feature type="binding site" evidence="7">
    <location>
        <position position="38"/>
    </location>
    <ligand>
        <name>Mg(2+)</name>
        <dbReference type="ChEBI" id="CHEBI:18420"/>
    </ligand>
</feature>
<comment type="catalytic activity">
    <reaction evidence="7">
        <text>ITP + H2O = IMP + diphosphate + H(+)</text>
        <dbReference type="Rhea" id="RHEA:29399"/>
        <dbReference type="ChEBI" id="CHEBI:15377"/>
        <dbReference type="ChEBI" id="CHEBI:15378"/>
        <dbReference type="ChEBI" id="CHEBI:33019"/>
        <dbReference type="ChEBI" id="CHEBI:58053"/>
        <dbReference type="ChEBI" id="CHEBI:61402"/>
        <dbReference type="EC" id="3.6.1.66"/>
    </reaction>
</comment>
<dbReference type="Proteomes" id="UP000309584">
    <property type="component" value="Unassembled WGS sequence"/>
</dbReference>
<dbReference type="NCBIfam" id="TIGR00042">
    <property type="entry name" value="RdgB/HAM1 family non-canonical purine NTP pyrophosphatase"/>
    <property type="match status" value="1"/>
</dbReference>
<feature type="binding site" evidence="7">
    <location>
        <begin position="182"/>
        <end position="183"/>
    </location>
    <ligand>
        <name>substrate</name>
    </ligand>
</feature>
<comment type="catalytic activity">
    <reaction evidence="7">
        <text>dITP + H2O = dIMP + diphosphate + H(+)</text>
        <dbReference type="Rhea" id="RHEA:28342"/>
        <dbReference type="ChEBI" id="CHEBI:15377"/>
        <dbReference type="ChEBI" id="CHEBI:15378"/>
        <dbReference type="ChEBI" id="CHEBI:33019"/>
        <dbReference type="ChEBI" id="CHEBI:61194"/>
        <dbReference type="ChEBI" id="CHEBI:61382"/>
        <dbReference type="EC" id="3.6.1.66"/>
    </reaction>
</comment>
<comment type="catalytic activity">
    <reaction evidence="7">
        <text>XTP + H2O = XMP + diphosphate + H(+)</text>
        <dbReference type="Rhea" id="RHEA:28610"/>
        <dbReference type="ChEBI" id="CHEBI:15377"/>
        <dbReference type="ChEBI" id="CHEBI:15378"/>
        <dbReference type="ChEBI" id="CHEBI:33019"/>
        <dbReference type="ChEBI" id="CHEBI:57464"/>
        <dbReference type="ChEBI" id="CHEBI:61314"/>
        <dbReference type="EC" id="3.6.1.66"/>
    </reaction>
</comment>
<dbReference type="InterPro" id="IPR002637">
    <property type="entry name" value="RdgB/HAM1"/>
</dbReference>
<feature type="binding site" evidence="7">
    <location>
        <position position="74"/>
    </location>
    <ligand>
        <name>substrate</name>
    </ligand>
</feature>
<dbReference type="Gene3D" id="3.90.950.10">
    <property type="match status" value="1"/>
</dbReference>
<organism evidence="9 10">
    <name type="scientific">Campylobacter taeniopygiae</name>
    <dbReference type="NCBI Taxonomy" id="2510188"/>
    <lineage>
        <taxon>Bacteria</taxon>
        <taxon>Pseudomonadati</taxon>
        <taxon>Campylobacterota</taxon>
        <taxon>Epsilonproteobacteria</taxon>
        <taxon>Campylobacterales</taxon>
        <taxon>Campylobacteraceae</taxon>
        <taxon>Campylobacter</taxon>
    </lineage>
</organism>
<comment type="cofactor">
    <cofactor evidence="7">
        <name>Mg(2+)</name>
        <dbReference type="ChEBI" id="CHEBI:18420"/>
    </cofactor>
    <text evidence="7">Binds 1 Mg(2+) ion per subunit.</text>
</comment>
<evidence type="ECO:0000256" key="8">
    <source>
        <dbReference type="RuleBase" id="RU003781"/>
    </source>
</evidence>
<evidence type="ECO:0000256" key="5">
    <source>
        <dbReference type="ARBA" id="ARBA00022842"/>
    </source>
</evidence>
<comment type="similarity">
    <text evidence="1 7 8">Belongs to the HAM1 NTPase family.</text>
</comment>
<protein>
    <recommendedName>
        <fullName evidence="7">dITP/XTP pyrophosphatase</fullName>
        <ecNumber evidence="7">3.6.1.66</ecNumber>
    </recommendedName>
    <alternativeName>
        <fullName evidence="7">Non-canonical purine NTP pyrophosphatase</fullName>
    </alternativeName>
    <alternativeName>
        <fullName evidence="7">Non-standard purine NTP pyrophosphatase</fullName>
    </alternativeName>
    <alternativeName>
        <fullName evidence="7">Nucleoside-triphosphate diphosphatase</fullName>
    </alternativeName>
    <alternativeName>
        <fullName evidence="7">Nucleoside-triphosphate pyrophosphatase</fullName>
        <shortName evidence="7">NTPase</shortName>
    </alternativeName>
</protein>
<evidence type="ECO:0000256" key="1">
    <source>
        <dbReference type="ARBA" id="ARBA00008023"/>
    </source>
</evidence>
<dbReference type="EC" id="3.6.1.66" evidence="7"/>
<reference evidence="9 10" key="1">
    <citation type="submission" date="2018-05" db="EMBL/GenBank/DDBJ databases">
        <title>Novel Campyloabacter and Helicobacter Species and Strains.</title>
        <authorList>
            <person name="Mannion A.J."/>
            <person name="Shen Z."/>
            <person name="Fox J.G."/>
        </authorList>
    </citation>
    <scope>NUCLEOTIDE SEQUENCE [LARGE SCALE GENOMIC DNA]</scope>
    <source>
        <strain evidence="10">MIT10-5678</strain>
    </source>
</reference>
<gene>
    <name evidence="9" type="primary">rdgB</name>
    <name evidence="9" type="ORF">CQA75_03955</name>
</gene>
<evidence type="ECO:0000256" key="3">
    <source>
        <dbReference type="ARBA" id="ARBA00022741"/>
    </source>
</evidence>
<feature type="active site" description="Proton acceptor" evidence="7">
    <location>
        <position position="73"/>
    </location>
</feature>
<dbReference type="CDD" id="cd00515">
    <property type="entry name" value="HAM1"/>
    <property type="match status" value="1"/>
</dbReference>
<comment type="caution">
    <text evidence="9">The sequence shown here is derived from an EMBL/GenBank/DDBJ whole genome shotgun (WGS) entry which is preliminary data.</text>
</comment>